<name>A0A226EK39_FOLCA</name>
<dbReference type="PROSITE" id="PS00028">
    <property type="entry name" value="ZINC_FINGER_C2H2_1"/>
    <property type="match status" value="2"/>
</dbReference>
<dbReference type="Gene3D" id="3.30.160.60">
    <property type="entry name" value="Classic Zinc Finger"/>
    <property type="match status" value="1"/>
</dbReference>
<organism evidence="4 5">
    <name type="scientific">Folsomia candida</name>
    <name type="common">Springtail</name>
    <dbReference type="NCBI Taxonomy" id="158441"/>
    <lineage>
        <taxon>Eukaryota</taxon>
        <taxon>Metazoa</taxon>
        <taxon>Ecdysozoa</taxon>
        <taxon>Arthropoda</taxon>
        <taxon>Hexapoda</taxon>
        <taxon>Collembola</taxon>
        <taxon>Entomobryomorpha</taxon>
        <taxon>Isotomoidea</taxon>
        <taxon>Isotomidae</taxon>
        <taxon>Proisotominae</taxon>
        <taxon>Folsomia</taxon>
    </lineage>
</organism>
<evidence type="ECO:0000259" key="3">
    <source>
        <dbReference type="PROSITE" id="PS50157"/>
    </source>
</evidence>
<keyword evidence="1" id="KW-0479">Metal-binding</keyword>
<proteinExistence type="predicted"/>
<dbReference type="InterPro" id="IPR036236">
    <property type="entry name" value="Znf_C2H2_sf"/>
</dbReference>
<gene>
    <name evidence="4" type="ORF">Fcan01_06833</name>
</gene>
<dbReference type="AlphaFoldDB" id="A0A226EK39"/>
<feature type="compositionally biased region" description="Low complexity" evidence="2">
    <location>
        <begin position="89"/>
        <end position="107"/>
    </location>
</feature>
<protein>
    <submittedName>
        <fullName evidence="4">Protein drumstick</fullName>
    </submittedName>
</protein>
<comment type="caution">
    <text evidence="4">The sequence shown here is derived from an EMBL/GenBank/DDBJ whole genome shotgun (WGS) entry which is preliminary data.</text>
</comment>
<feature type="domain" description="C2H2-type" evidence="3">
    <location>
        <begin position="30"/>
        <end position="57"/>
    </location>
</feature>
<feature type="region of interest" description="Disordered" evidence="2">
    <location>
        <begin position="79"/>
        <end position="107"/>
    </location>
</feature>
<sequence length="107" mass="12643">MFAIISSPHDLTTSSSSRYRHRHHPHRHQLYCQFCQRRFTKSYNLMVHERSHFEIRRNENDSATAYVCDVCGKGWKSREQLREHRSQHSPGGSSTSSNSSNSSFYFY</sequence>
<evidence type="ECO:0000313" key="4">
    <source>
        <dbReference type="EMBL" id="OXA57568.1"/>
    </source>
</evidence>
<keyword evidence="1" id="KW-0862">Zinc</keyword>
<evidence type="ECO:0000256" key="2">
    <source>
        <dbReference type="SAM" id="MobiDB-lite"/>
    </source>
</evidence>
<feature type="region of interest" description="Disordered" evidence="2">
    <location>
        <begin position="1"/>
        <end position="22"/>
    </location>
</feature>
<evidence type="ECO:0000313" key="5">
    <source>
        <dbReference type="Proteomes" id="UP000198287"/>
    </source>
</evidence>
<dbReference type="Pfam" id="PF00096">
    <property type="entry name" value="zf-C2H2"/>
    <property type="match status" value="2"/>
</dbReference>
<dbReference type="SUPFAM" id="SSF57667">
    <property type="entry name" value="beta-beta-alpha zinc fingers"/>
    <property type="match status" value="1"/>
</dbReference>
<dbReference type="Proteomes" id="UP000198287">
    <property type="component" value="Unassembled WGS sequence"/>
</dbReference>
<dbReference type="OrthoDB" id="9451254at2759"/>
<dbReference type="InterPro" id="IPR013087">
    <property type="entry name" value="Znf_C2H2_type"/>
</dbReference>
<feature type="domain" description="C2H2-type" evidence="3">
    <location>
        <begin position="66"/>
        <end position="89"/>
    </location>
</feature>
<keyword evidence="1" id="KW-0863">Zinc-finger</keyword>
<dbReference type="SMART" id="SM00355">
    <property type="entry name" value="ZnF_C2H2"/>
    <property type="match status" value="2"/>
</dbReference>
<dbReference type="EMBL" id="LNIX01000003">
    <property type="protein sequence ID" value="OXA57568.1"/>
    <property type="molecule type" value="Genomic_DNA"/>
</dbReference>
<dbReference type="GO" id="GO:0008270">
    <property type="term" value="F:zinc ion binding"/>
    <property type="evidence" value="ECO:0007669"/>
    <property type="project" value="UniProtKB-KW"/>
</dbReference>
<dbReference type="PROSITE" id="PS50157">
    <property type="entry name" value="ZINC_FINGER_C2H2_2"/>
    <property type="match status" value="2"/>
</dbReference>
<accession>A0A226EK39</accession>
<keyword evidence="5" id="KW-1185">Reference proteome</keyword>
<reference evidence="4 5" key="1">
    <citation type="submission" date="2015-12" db="EMBL/GenBank/DDBJ databases">
        <title>The genome of Folsomia candida.</title>
        <authorList>
            <person name="Faddeeva A."/>
            <person name="Derks M.F."/>
            <person name="Anvar Y."/>
            <person name="Smit S."/>
            <person name="Van Straalen N."/>
            <person name="Roelofs D."/>
        </authorList>
    </citation>
    <scope>NUCLEOTIDE SEQUENCE [LARGE SCALE GENOMIC DNA]</scope>
    <source>
        <strain evidence="4 5">VU population</strain>
        <tissue evidence="4">Whole body</tissue>
    </source>
</reference>
<evidence type="ECO:0000256" key="1">
    <source>
        <dbReference type="PROSITE-ProRule" id="PRU00042"/>
    </source>
</evidence>